<sequence length="50" mass="5561">MAPDVAGAFGVEPLSCFLPDCLSKGAPEPGWDRQAVRREWPKVTLNHYFT</sequence>
<proteinExistence type="predicted"/>
<name>A0A0S4QU47_9ACTN</name>
<dbReference type="EMBL" id="FAOZ01000015">
    <property type="protein sequence ID" value="CUU57958.1"/>
    <property type="molecule type" value="Genomic_DNA"/>
</dbReference>
<evidence type="ECO:0000313" key="2">
    <source>
        <dbReference type="Proteomes" id="UP000198802"/>
    </source>
</evidence>
<dbReference type="Proteomes" id="UP000198802">
    <property type="component" value="Unassembled WGS sequence"/>
</dbReference>
<gene>
    <name evidence="1" type="ORF">Ga0074812_115160</name>
</gene>
<protein>
    <submittedName>
        <fullName evidence="1">Uncharacterized protein</fullName>
    </submittedName>
</protein>
<reference evidence="2" key="1">
    <citation type="submission" date="2015-11" db="EMBL/GenBank/DDBJ databases">
        <authorList>
            <person name="Varghese N."/>
        </authorList>
    </citation>
    <scope>NUCLEOTIDE SEQUENCE [LARGE SCALE GENOMIC DNA]</scope>
    <source>
        <strain evidence="2">DSM 45899</strain>
    </source>
</reference>
<organism evidence="1 2">
    <name type="scientific">Parafrankia irregularis</name>
    <dbReference type="NCBI Taxonomy" id="795642"/>
    <lineage>
        <taxon>Bacteria</taxon>
        <taxon>Bacillati</taxon>
        <taxon>Actinomycetota</taxon>
        <taxon>Actinomycetes</taxon>
        <taxon>Frankiales</taxon>
        <taxon>Frankiaceae</taxon>
        <taxon>Parafrankia</taxon>
    </lineage>
</organism>
<evidence type="ECO:0000313" key="1">
    <source>
        <dbReference type="EMBL" id="CUU57958.1"/>
    </source>
</evidence>
<dbReference type="AlphaFoldDB" id="A0A0S4QU47"/>
<keyword evidence="2" id="KW-1185">Reference proteome</keyword>
<accession>A0A0S4QU47</accession>